<protein>
    <submittedName>
        <fullName evidence="7">Sucrose operon repressor ScrR, LacI family</fullName>
    </submittedName>
</protein>
<evidence type="ECO:0000256" key="4">
    <source>
        <dbReference type="ARBA" id="ARBA00023163"/>
    </source>
</evidence>
<organism evidence="7 8">
    <name type="scientific">Luteococcus japonicus LSP_Lj1</name>
    <dbReference type="NCBI Taxonomy" id="1255658"/>
    <lineage>
        <taxon>Bacteria</taxon>
        <taxon>Bacillati</taxon>
        <taxon>Actinomycetota</taxon>
        <taxon>Actinomycetes</taxon>
        <taxon>Propionibacteriales</taxon>
        <taxon>Propionibacteriaceae</taxon>
        <taxon>Luteococcus</taxon>
    </lineage>
</organism>
<keyword evidence="2" id="KW-0805">Transcription regulation</keyword>
<keyword evidence="1" id="KW-0678">Repressor</keyword>
<keyword evidence="8" id="KW-1185">Reference proteome</keyword>
<dbReference type="CDD" id="cd06291">
    <property type="entry name" value="PBP1_Qymf-like"/>
    <property type="match status" value="1"/>
</dbReference>
<dbReference type="Gene3D" id="1.10.260.40">
    <property type="entry name" value="lambda repressor-like DNA-binding domains"/>
    <property type="match status" value="1"/>
</dbReference>
<name>A0A1R4KBD6_9ACTN</name>
<dbReference type="AlphaFoldDB" id="A0A1R4KBD6"/>
<evidence type="ECO:0000313" key="8">
    <source>
        <dbReference type="Proteomes" id="UP000188342"/>
    </source>
</evidence>
<accession>A0A1R4KBD6</accession>
<dbReference type="CDD" id="cd01392">
    <property type="entry name" value="HTH_LacI"/>
    <property type="match status" value="1"/>
</dbReference>
<dbReference type="PROSITE" id="PS00356">
    <property type="entry name" value="HTH_LACI_1"/>
    <property type="match status" value="1"/>
</dbReference>
<evidence type="ECO:0000256" key="2">
    <source>
        <dbReference type="ARBA" id="ARBA00023015"/>
    </source>
</evidence>
<evidence type="ECO:0000256" key="3">
    <source>
        <dbReference type="ARBA" id="ARBA00023125"/>
    </source>
</evidence>
<dbReference type="InterPro" id="IPR028082">
    <property type="entry name" value="Peripla_BP_I"/>
</dbReference>
<dbReference type="SUPFAM" id="SSF47413">
    <property type="entry name" value="lambda repressor-like DNA-binding domains"/>
    <property type="match status" value="1"/>
</dbReference>
<dbReference type="PANTHER" id="PTHR30146:SF95">
    <property type="entry name" value="RIBOSE OPERON REPRESSOR"/>
    <property type="match status" value="1"/>
</dbReference>
<dbReference type="Gene3D" id="3.40.50.2300">
    <property type="match status" value="2"/>
</dbReference>
<dbReference type="PROSITE" id="PS50932">
    <property type="entry name" value="HTH_LACI_2"/>
    <property type="match status" value="1"/>
</dbReference>
<evidence type="ECO:0000256" key="1">
    <source>
        <dbReference type="ARBA" id="ARBA00022491"/>
    </source>
</evidence>
<dbReference type="STRING" id="1255658.FM114_12895"/>
<gene>
    <name evidence="7" type="ORF">FM114_12895</name>
</gene>
<dbReference type="PANTHER" id="PTHR30146">
    <property type="entry name" value="LACI-RELATED TRANSCRIPTIONAL REPRESSOR"/>
    <property type="match status" value="1"/>
</dbReference>
<dbReference type="InterPro" id="IPR000843">
    <property type="entry name" value="HTH_LacI"/>
</dbReference>
<dbReference type="SMART" id="SM00354">
    <property type="entry name" value="HTH_LACI"/>
    <property type="match status" value="1"/>
</dbReference>
<dbReference type="EMBL" id="FUKQ01000047">
    <property type="protein sequence ID" value="SJN41619.1"/>
    <property type="molecule type" value="Genomic_DNA"/>
</dbReference>
<dbReference type="Pfam" id="PF00532">
    <property type="entry name" value="Peripla_BP_1"/>
    <property type="match status" value="1"/>
</dbReference>
<dbReference type="InterPro" id="IPR001761">
    <property type="entry name" value="Peripla_BP/Lac1_sug-bd_dom"/>
</dbReference>
<reference evidence="7 8" key="1">
    <citation type="submission" date="2017-02" db="EMBL/GenBank/DDBJ databases">
        <authorList>
            <person name="Peterson S.W."/>
        </authorList>
    </citation>
    <scope>NUCLEOTIDE SEQUENCE [LARGE SCALE GENOMIC DNA]</scope>
    <source>
        <strain evidence="7 8">LSP_Lj1</strain>
    </source>
</reference>
<sequence length="387" mass="42603">MNPQREPRLAEVAERAGVSVTTVSRVLNNRGYLSQQTKDKVAQAIDELNYHPNQVARSLLGHRTNTIGLVLPTVALPFYGEVAVEVENALAEHQCQLLLCNSFGRSDRERAVLDMLVANRVDGIISGAHNDPVDDYSRLRQPVVTIDRELAPHIPNVRAQNETGGRLATELLLKRGARRPALVTSRSHSRNLRERGYRDVLAAAGIDPTVVTVDFHLPEAERARTMEAKLDALTPQADAVFATDDLLAAGVLDWTRRRGLEVPGQFKVVGFDGTLAATSASGLPTGCSLSIVPPRVIRTGIGAASPCPEPAPTACCACSWRTTARWTSSSWPTVWSVSRCAAIWRRMRRGSPWSRRAHCAWSPVVCCRWTEVLTTRRGWSPSDRRVR</sequence>
<evidence type="ECO:0000259" key="6">
    <source>
        <dbReference type="PROSITE" id="PS50943"/>
    </source>
</evidence>
<dbReference type="Pfam" id="PF00356">
    <property type="entry name" value="LacI"/>
    <property type="match status" value="1"/>
</dbReference>
<feature type="domain" description="HTH cro/C1-type" evidence="6">
    <location>
        <begin position="9"/>
        <end position="51"/>
    </location>
</feature>
<dbReference type="GO" id="GO:0000976">
    <property type="term" value="F:transcription cis-regulatory region binding"/>
    <property type="evidence" value="ECO:0007669"/>
    <property type="project" value="TreeGrafter"/>
</dbReference>
<dbReference type="SUPFAM" id="SSF53822">
    <property type="entry name" value="Periplasmic binding protein-like I"/>
    <property type="match status" value="1"/>
</dbReference>
<proteinExistence type="predicted"/>
<evidence type="ECO:0000313" key="7">
    <source>
        <dbReference type="EMBL" id="SJN41619.1"/>
    </source>
</evidence>
<dbReference type="InterPro" id="IPR001387">
    <property type="entry name" value="Cro/C1-type_HTH"/>
</dbReference>
<dbReference type="Proteomes" id="UP000188342">
    <property type="component" value="Unassembled WGS sequence"/>
</dbReference>
<keyword evidence="3" id="KW-0238">DNA-binding</keyword>
<dbReference type="GO" id="GO:0003700">
    <property type="term" value="F:DNA-binding transcription factor activity"/>
    <property type="evidence" value="ECO:0007669"/>
    <property type="project" value="TreeGrafter"/>
</dbReference>
<dbReference type="PROSITE" id="PS50943">
    <property type="entry name" value="HTH_CROC1"/>
    <property type="match status" value="1"/>
</dbReference>
<evidence type="ECO:0000259" key="5">
    <source>
        <dbReference type="PROSITE" id="PS50932"/>
    </source>
</evidence>
<keyword evidence="4" id="KW-0804">Transcription</keyword>
<dbReference type="OrthoDB" id="189006at2"/>
<dbReference type="InterPro" id="IPR010982">
    <property type="entry name" value="Lambda_DNA-bd_dom_sf"/>
</dbReference>
<feature type="domain" description="HTH lacI-type" evidence="5">
    <location>
        <begin position="7"/>
        <end position="61"/>
    </location>
</feature>